<feature type="compositionally biased region" description="Basic and acidic residues" evidence="13">
    <location>
        <begin position="400"/>
        <end position="410"/>
    </location>
</feature>
<feature type="compositionally biased region" description="Acidic residues" evidence="13">
    <location>
        <begin position="832"/>
        <end position="847"/>
    </location>
</feature>
<reference evidence="16 17" key="1">
    <citation type="submission" date="2019-02" db="EMBL/GenBank/DDBJ databases">
        <title>Genome sequencing of the rare red list fungi Hericium alpestre (H. flagellum).</title>
        <authorList>
            <person name="Buettner E."/>
            <person name="Kellner H."/>
        </authorList>
    </citation>
    <scope>NUCLEOTIDE SEQUENCE [LARGE SCALE GENOMIC DNA]</scope>
    <source>
        <strain evidence="16 17">DSM 108284</strain>
    </source>
</reference>
<keyword evidence="7" id="KW-0479">Metal-binding</keyword>
<feature type="compositionally biased region" description="Low complexity" evidence="13">
    <location>
        <begin position="699"/>
        <end position="727"/>
    </location>
</feature>
<evidence type="ECO:0000256" key="8">
    <source>
        <dbReference type="ARBA" id="ARBA00022771"/>
    </source>
</evidence>
<dbReference type="PANTHER" id="PTHR13145:SF0">
    <property type="entry name" value="E3 UBIQUITIN-PROTEIN LIGASE MARCHF6"/>
    <property type="match status" value="1"/>
</dbReference>
<evidence type="ECO:0000256" key="4">
    <source>
        <dbReference type="ARBA" id="ARBA00012483"/>
    </source>
</evidence>
<feature type="region of interest" description="Disordered" evidence="13">
    <location>
        <begin position="310"/>
        <end position="424"/>
    </location>
</feature>
<feature type="transmembrane region" description="Helical" evidence="14">
    <location>
        <begin position="1587"/>
        <end position="1606"/>
    </location>
</feature>
<sequence length="1753" mass="196193">MQEEPASGREPIASDALNDSEESSARMSSEVTDGDGEADTCRICSAPAEPDQPLFHPCKCSGTIRYIHQDCLTTWLAHSKKKTCDVCKHPYAFTKVYAEDMPSRLPVILLLRRLAQQTIYLILLGFRAVLVAFVWLAVLPWITVWTWRMYFAMGNSAAWWISARPRPASAGPSFFFLTRNISNSTDETFFNGTFTDNSTISNTEPISLVTVMLRHPLVRTVSADIFTGQIIATLIVLVFIAVFLLREWISQNARPGLFEDAEFPADGEQVGERDHEDVERLREHLMGADHGERERRLQQARDALEEIQRQREAGGHEDIPRRPLEPGQLPYPDRPMKDLPTRRSKAKQPAPDDEALPSASTSAGVPAATDTSRDVVSEKRPPVPNEPLSPSAFFFTPEEMAERAKRDSKGKGNAVNKSSTNVMFEKKPLPPSAFFFTPEELAERAKRDDKGKGKVKPFFTPPDIGPNQPRIFSRPLKSTGELTADAFEDMQRLEEFEQKEMKRLAIPVIKDAGLSLEVLAHEALLRKLRDEANAESMARTGRPAKGYRQPAFRPTNPFAVRQHFEALDRQKRARRRLLYQSLRDEAEAKGVEPPSIPPDLLDAHEKDDVTPPPAPKMATMPLPSPEQRNYPIPVFRNEVADRLFASKPDSPLPYPIASGSSSASSSPLPPSASASSSASFSFMQNGAVADRLFASKPESSLPHPISPSPASSLSPPASASSHPSRIPVPRRPPMPSATLPTPTTPPAPLRSKDHTPLASPSLATYRPPEEFQEGSSRQGYFDPVVEEDDADETLAEEHARFFRDPADRKAEDVEEGEDDGDDAEDIMLNLDLEGDADAEDEDAEEVPEGVPGLESESEDEDQVENGDAAPEVRDEDDQAEGAQRDGEAGEAQEQGGEGRAQGEQGADGAAPLAGGELDDVDINVEDDMEGALEAIGMRGPLFAIMQNAALMIFVLDTAIAACIWAPYTLGKSAALLSLDPRRILQIMHWPIRCMRYITDPFVDTIIILFTRLFFPGLFRIIITLVIAFGRLTGTALEPMLGREKLDYVSQLMTSTGKKAVVRGLAYYYTLRSPATEPANTVPNLIARVLESDHPVIRSAEPYFAALGKEVRVSSENLKSTWIRFALGDGTAEKVFAIAIGYYILGLLVLLYLRVITVGTVKNTARAIRNGVRQQMLVFKVGAFIIIELVIFPLGCGINLDLCSIWMFPEATLWSRIAFFKYAPLTAIFYHWVAGTMFMYQFAILLAGGRSIMRPGAMWFIKDPSDQNFHPIRDILDRPAMVQLRKLSVSALMYGIVVACGVWSVGSLMCLGGSTILPFRWKPREPLSNVPVDLLFLHVVLPYTVRFFKPRKMIRLVTTEIWRYLCGRLRLTSYMFGERVPSEEVAQKHWTWAPTDNVVLPRDLRATAEVDADGEAKDDDSRQIIAAQNAEAEKAKRNWKDDFIVVYIPPNFRQRLVAFMTALWVIGTVFIAVLLAAPIHLGRNIFKMFTDREIHDGYSFLAGFYVLWACWISGYAVERMERRRQRRGGEEPRADWPLYFLKRSALWLAKITYMSVFLGVVIPILFALVVELYIVLPIRFLVTPTMVPHIRIVDMWALGVIYVKIALRVHRVRPNRRLAAGIFFIRTLGWTNPRPLTATKLVIAPVIAWLLGMLFGPALVVLGLQRWFHLQLDGKFIFMHVYPGIFAVAGFARMMMTVYGILFSWSQSIRDKEFLVEMRLRNYEQEAKEKKEKKEIEAKEKEKEKKDAVVVAPA</sequence>
<feature type="transmembrane region" description="Helical" evidence="14">
    <location>
        <begin position="1290"/>
        <end position="1316"/>
    </location>
</feature>
<feature type="region of interest" description="Disordered" evidence="13">
    <location>
        <begin position="656"/>
        <end position="677"/>
    </location>
</feature>
<keyword evidence="12 14" id="KW-0472">Membrane</keyword>
<dbReference type="GO" id="GO:0036503">
    <property type="term" value="P:ERAD pathway"/>
    <property type="evidence" value="ECO:0007669"/>
    <property type="project" value="TreeGrafter"/>
</dbReference>
<feature type="compositionally biased region" description="Basic and acidic residues" evidence="13">
    <location>
        <begin position="443"/>
        <end position="452"/>
    </location>
</feature>
<comment type="subcellular location">
    <subcellularLocation>
        <location evidence="2">Membrane</location>
        <topology evidence="2">Multi-pass membrane protein</topology>
    </subcellularLocation>
</comment>
<dbReference type="Pfam" id="PF23113">
    <property type="entry name" value="MARCHF6_C"/>
    <property type="match status" value="1"/>
</dbReference>
<keyword evidence="10" id="KW-0862">Zinc</keyword>
<feature type="region of interest" description="Disordered" evidence="13">
    <location>
        <begin position="1730"/>
        <end position="1753"/>
    </location>
</feature>
<protein>
    <recommendedName>
        <fullName evidence="4">RING-type E3 ubiquitin transferase</fullName>
        <ecNumber evidence="4">2.3.2.27</ecNumber>
    </recommendedName>
</protein>
<dbReference type="Proteomes" id="UP000298061">
    <property type="component" value="Unassembled WGS sequence"/>
</dbReference>
<feature type="transmembrane region" description="Helical" evidence="14">
    <location>
        <begin position="1550"/>
        <end position="1575"/>
    </location>
</feature>
<dbReference type="InterPro" id="IPR013083">
    <property type="entry name" value="Znf_RING/FYVE/PHD"/>
</dbReference>
<feature type="compositionally biased region" description="Basic and acidic residues" evidence="13">
    <location>
        <begin position="371"/>
        <end position="381"/>
    </location>
</feature>
<comment type="caution">
    <text evidence="16">The sequence shown here is derived from an EMBL/GenBank/DDBJ whole genome shotgun (WGS) entry which is preliminary data.</text>
</comment>
<evidence type="ECO:0000313" key="17">
    <source>
        <dbReference type="Proteomes" id="UP000298061"/>
    </source>
</evidence>
<accession>A0A4Z0AA96</accession>
<dbReference type="EMBL" id="SFCI01000017">
    <property type="protein sequence ID" value="TFY83645.1"/>
    <property type="molecule type" value="Genomic_DNA"/>
</dbReference>
<feature type="compositionally biased region" description="Basic and acidic residues" evidence="13">
    <location>
        <begin position="795"/>
        <end position="811"/>
    </location>
</feature>
<keyword evidence="17" id="KW-1185">Reference proteome</keyword>
<keyword evidence="11 14" id="KW-1133">Transmembrane helix</keyword>
<dbReference type="SUPFAM" id="SSF57850">
    <property type="entry name" value="RING/U-box"/>
    <property type="match status" value="1"/>
</dbReference>
<keyword evidence="5" id="KW-0808">Transferase</keyword>
<feature type="compositionally biased region" description="Low complexity" evidence="13">
    <location>
        <begin position="901"/>
        <end position="910"/>
    </location>
</feature>
<dbReference type="FunFam" id="3.30.40.10:FF:000287">
    <property type="entry name" value="RING finger membrane protein"/>
    <property type="match status" value="1"/>
</dbReference>
<feature type="region of interest" description="Disordered" evidence="13">
    <location>
        <begin position="1"/>
        <end position="36"/>
    </location>
</feature>
<gene>
    <name evidence="16" type="ORF">EWM64_g363</name>
</gene>
<dbReference type="CDD" id="cd16702">
    <property type="entry name" value="RING_CH-C4HC3_MARCH6"/>
    <property type="match status" value="1"/>
</dbReference>
<dbReference type="GO" id="GO:0061630">
    <property type="term" value="F:ubiquitin protein ligase activity"/>
    <property type="evidence" value="ECO:0007669"/>
    <property type="project" value="UniProtKB-EC"/>
</dbReference>
<evidence type="ECO:0000259" key="15">
    <source>
        <dbReference type="PROSITE" id="PS51292"/>
    </source>
</evidence>
<feature type="transmembrane region" description="Helical" evidence="14">
    <location>
        <begin position="119"/>
        <end position="142"/>
    </location>
</feature>
<feature type="compositionally biased region" description="Basic and acidic residues" evidence="13">
    <location>
        <begin position="310"/>
        <end position="324"/>
    </location>
</feature>
<feature type="compositionally biased region" description="Basic and acidic residues" evidence="13">
    <location>
        <begin position="1730"/>
        <end position="1747"/>
    </location>
</feature>
<dbReference type="InterPro" id="IPR056521">
    <property type="entry name" value="MARCHF6-like_C"/>
</dbReference>
<feature type="transmembrane region" description="Helical" evidence="14">
    <location>
        <begin position="1640"/>
        <end position="1663"/>
    </location>
</feature>
<feature type="region of interest" description="Disordered" evidence="13">
    <location>
        <begin position="586"/>
        <end position="630"/>
    </location>
</feature>
<evidence type="ECO:0000256" key="3">
    <source>
        <dbReference type="ARBA" id="ARBA00004906"/>
    </source>
</evidence>
<dbReference type="OrthoDB" id="264354at2759"/>
<dbReference type="SMART" id="SM00744">
    <property type="entry name" value="RINGv"/>
    <property type="match status" value="1"/>
</dbReference>
<evidence type="ECO:0000256" key="1">
    <source>
        <dbReference type="ARBA" id="ARBA00000900"/>
    </source>
</evidence>
<dbReference type="Pfam" id="PF12906">
    <property type="entry name" value="RINGv"/>
    <property type="match status" value="1"/>
</dbReference>
<evidence type="ECO:0000256" key="5">
    <source>
        <dbReference type="ARBA" id="ARBA00022679"/>
    </source>
</evidence>
<feature type="transmembrane region" description="Helical" evidence="14">
    <location>
        <begin position="948"/>
        <end position="969"/>
    </location>
</feature>
<keyword evidence="9" id="KW-0833">Ubl conjugation pathway</keyword>
<keyword evidence="8" id="KW-0863">Zinc-finger</keyword>
<feature type="transmembrane region" description="Helical" evidence="14">
    <location>
        <begin position="1455"/>
        <end position="1476"/>
    </location>
</feature>
<feature type="transmembrane region" description="Helical" evidence="14">
    <location>
        <begin position="1328"/>
        <end position="1347"/>
    </location>
</feature>
<evidence type="ECO:0000256" key="12">
    <source>
        <dbReference type="ARBA" id="ARBA00023136"/>
    </source>
</evidence>
<evidence type="ECO:0000313" key="16">
    <source>
        <dbReference type="EMBL" id="TFY83645.1"/>
    </source>
</evidence>
<feature type="transmembrane region" description="Helical" evidence="14">
    <location>
        <begin position="1176"/>
        <end position="1207"/>
    </location>
</feature>
<organism evidence="16 17">
    <name type="scientific">Hericium alpestre</name>
    <dbReference type="NCBI Taxonomy" id="135208"/>
    <lineage>
        <taxon>Eukaryota</taxon>
        <taxon>Fungi</taxon>
        <taxon>Dikarya</taxon>
        <taxon>Basidiomycota</taxon>
        <taxon>Agaricomycotina</taxon>
        <taxon>Agaricomycetes</taxon>
        <taxon>Russulales</taxon>
        <taxon>Hericiaceae</taxon>
        <taxon>Hericium</taxon>
    </lineage>
</organism>
<feature type="region of interest" description="Disordered" evidence="13">
    <location>
        <begin position="443"/>
        <end position="476"/>
    </location>
</feature>
<feature type="transmembrane region" description="Helical" evidence="14">
    <location>
        <begin position="1134"/>
        <end position="1155"/>
    </location>
</feature>
<dbReference type="GO" id="GO:0005789">
    <property type="term" value="C:endoplasmic reticulum membrane"/>
    <property type="evidence" value="ECO:0007669"/>
    <property type="project" value="TreeGrafter"/>
</dbReference>
<feature type="transmembrane region" description="Helical" evidence="14">
    <location>
        <begin position="1016"/>
        <end position="1036"/>
    </location>
</feature>
<evidence type="ECO:0000256" key="13">
    <source>
        <dbReference type="SAM" id="MobiDB-lite"/>
    </source>
</evidence>
<dbReference type="PROSITE" id="PS51292">
    <property type="entry name" value="ZF_RING_CH"/>
    <property type="match status" value="1"/>
</dbReference>
<dbReference type="Gene3D" id="3.30.40.10">
    <property type="entry name" value="Zinc/RING finger domain, C3HC4 (zinc finger)"/>
    <property type="match status" value="1"/>
</dbReference>
<evidence type="ECO:0000256" key="14">
    <source>
        <dbReference type="SAM" id="Phobius"/>
    </source>
</evidence>
<dbReference type="STRING" id="135208.A0A4Z0AA96"/>
<feature type="transmembrane region" description="Helical" evidence="14">
    <location>
        <begin position="1683"/>
        <end position="1704"/>
    </location>
</feature>
<dbReference type="EC" id="2.3.2.27" evidence="4"/>
<evidence type="ECO:0000256" key="6">
    <source>
        <dbReference type="ARBA" id="ARBA00022692"/>
    </source>
</evidence>
<evidence type="ECO:0000256" key="10">
    <source>
        <dbReference type="ARBA" id="ARBA00022833"/>
    </source>
</evidence>
<name>A0A4Z0AA96_9AGAM</name>
<feature type="compositionally biased region" description="Acidic residues" evidence="13">
    <location>
        <begin position="784"/>
        <end position="794"/>
    </location>
</feature>
<dbReference type="InterPro" id="IPR011016">
    <property type="entry name" value="Znf_RING-CH"/>
</dbReference>
<keyword evidence="6 14" id="KW-0812">Transmembrane</keyword>
<feature type="transmembrane region" description="Helical" evidence="14">
    <location>
        <begin position="1227"/>
        <end position="1247"/>
    </location>
</feature>
<evidence type="ECO:0000256" key="7">
    <source>
        <dbReference type="ARBA" id="ARBA00022723"/>
    </source>
</evidence>
<evidence type="ECO:0000256" key="11">
    <source>
        <dbReference type="ARBA" id="ARBA00022989"/>
    </source>
</evidence>
<comment type="pathway">
    <text evidence="3">Protein modification; protein ubiquitination.</text>
</comment>
<dbReference type="PANTHER" id="PTHR13145">
    <property type="entry name" value="SSM4 PROTEIN"/>
    <property type="match status" value="1"/>
</dbReference>
<evidence type="ECO:0000256" key="9">
    <source>
        <dbReference type="ARBA" id="ARBA00022786"/>
    </source>
</evidence>
<evidence type="ECO:0000256" key="2">
    <source>
        <dbReference type="ARBA" id="ARBA00004141"/>
    </source>
</evidence>
<feature type="transmembrane region" description="Helical" evidence="14">
    <location>
        <begin position="1496"/>
        <end position="1516"/>
    </location>
</feature>
<dbReference type="GO" id="GO:0008270">
    <property type="term" value="F:zinc ion binding"/>
    <property type="evidence" value="ECO:0007669"/>
    <property type="project" value="UniProtKB-KW"/>
</dbReference>
<comment type="catalytic activity">
    <reaction evidence="1">
        <text>S-ubiquitinyl-[E2 ubiquitin-conjugating enzyme]-L-cysteine + [acceptor protein]-L-lysine = [E2 ubiquitin-conjugating enzyme]-L-cysteine + N(6)-ubiquitinyl-[acceptor protein]-L-lysine.</text>
        <dbReference type="EC" id="2.3.2.27"/>
    </reaction>
</comment>
<feature type="compositionally biased region" description="Acidic residues" evidence="13">
    <location>
        <begin position="855"/>
        <end position="864"/>
    </location>
</feature>
<feature type="transmembrane region" description="Helical" evidence="14">
    <location>
        <begin position="225"/>
        <end position="245"/>
    </location>
</feature>
<proteinExistence type="predicted"/>
<feature type="region of interest" description="Disordered" evidence="13">
    <location>
        <begin position="697"/>
        <end position="917"/>
    </location>
</feature>
<feature type="domain" description="RING-CH-type" evidence="15">
    <location>
        <begin position="33"/>
        <end position="94"/>
    </location>
</feature>
<feature type="compositionally biased region" description="Acidic residues" evidence="13">
    <location>
        <begin position="812"/>
        <end position="825"/>
    </location>
</feature>